<evidence type="ECO:0000256" key="1">
    <source>
        <dbReference type="SAM" id="MobiDB-lite"/>
    </source>
</evidence>
<reference evidence="3 4" key="1">
    <citation type="journal article" date="2019" name="Sci. Rep.">
        <title>A high-quality genome of Eragrostis curvula grass provides insights into Poaceae evolution and supports new strategies to enhance forage quality.</title>
        <authorList>
            <person name="Carballo J."/>
            <person name="Santos B.A.C.M."/>
            <person name="Zappacosta D."/>
            <person name="Garbus I."/>
            <person name="Selva J.P."/>
            <person name="Gallo C.A."/>
            <person name="Diaz A."/>
            <person name="Albertini E."/>
            <person name="Caccamo M."/>
            <person name="Echenique V."/>
        </authorList>
    </citation>
    <scope>NUCLEOTIDE SEQUENCE [LARGE SCALE GENOMIC DNA]</scope>
    <source>
        <strain evidence="4">cv. Victoria</strain>
        <tissue evidence="3">Leaf</tissue>
    </source>
</reference>
<comment type="caution">
    <text evidence="3">The sequence shown here is derived from an EMBL/GenBank/DDBJ whole genome shotgun (WGS) entry which is preliminary data.</text>
</comment>
<dbReference type="Gene3D" id="1.10.630.10">
    <property type="entry name" value="Cytochrome P450"/>
    <property type="match status" value="1"/>
</dbReference>
<proteinExistence type="predicted"/>
<dbReference type="GO" id="GO:0005506">
    <property type="term" value="F:iron ion binding"/>
    <property type="evidence" value="ECO:0007669"/>
    <property type="project" value="InterPro"/>
</dbReference>
<evidence type="ECO:0000313" key="3">
    <source>
        <dbReference type="EMBL" id="TVU31183.1"/>
    </source>
</evidence>
<feature type="compositionally biased region" description="Gly residues" evidence="1">
    <location>
        <begin position="267"/>
        <end position="300"/>
    </location>
</feature>
<dbReference type="GO" id="GO:0020037">
    <property type="term" value="F:heme binding"/>
    <property type="evidence" value="ECO:0007669"/>
    <property type="project" value="InterPro"/>
</dbReference>
<feature type="non-terminal residue" evidence="3">
    <location>
        <position position="1"/>
    </location>
</feature>
<feature type="region of interest" description="Disordered" evidence="1">
    <location>
        <begin position="249"/>
        <end position="345"/>
    </location>
</feature>
<dbReference type="Pfam" id="PF00067">
    <property type="entry name" value="p450"/>
    <property type="match status" value="1"/>
</dbReference>
<dbReference type="Proteomes" id="UP000324897">
    <property type="component" value="Chromosome 1"/>
</dbReference>
<dbReference type="GO" id="GO:0004497">
    <property type="term" value="F:monooxygenase activity"/>
    <property type="evidence" value="ECO:0007669"/>
    <property type="project" value="InterPro"/>
</dbReference>
<feature type="chain" id="PRO_5023877315" evidence="2">
    <location>
        <begin position="19"/>
        <end position="345"/>
    </location>
</feature>
<dbReference type="SUPFAM" id="SSF48264">
    <property type="entry name" value="Cytochrome P450"/>
    <property type="match status" value="1"/>
</dbReference>
<evidence type="ECO:0000256" key="2">
    <source>
        <dbReference type="SAM" id="SignalP"/>
    </source>
</evidence>
<dbReference type="AlphaFoldDB" id="A0A5J9V5F7"/>
<dbReference type="InterPro" id="IPR036396">
    <property type="entry name" value="Cyt_P450_sf"/>
</dbReference>
<keyword evidence="2" id="KW-0732">Signal</keyword>
<sequence length="345" mass="33647">MVTLLSLLAWLLLSLVAASLLHLLAHARRGLPPGPLPLPVIGSLHLIGNLPHCSLVRLAEIHGPLLSLRLGAVTTVVVSSSDVARETMPGTLSPGCHTLRKIITSELLSQHRLDELQHLRREKVSDLVDHISNGYYMADGNSLNQIMSFKEMPPVGRSTRLVALGFLAILSIVLVDNSSAEPTYSDVSGSGGGGGAGGGFVSGSGGGSGRGTGSAEMGQDGPFSHAVASGGGGGSGGGQYGGYGFGGGAGSSEGSTHKSAETYGGHSEAGGTGGGGGGGKAAGTDGSGGYGAGSGSGSGSSEGISYQQSSTGASASSNGGGEGWSQNGGTGGGKGGGSGYGDVNR</sequence>
<dbReference type="OrthoDB" id="2789670at2759"/>
<gene>
    <name evidence="3" type="ORF">EJB05_22859</name>
</gene>
<accession>A0A5J9V5F7</accession>
<dbReference type="EMBL" id="RWGY01000011">
    <property type="protein sequence ID" value="TVU31183.1"/>
    <property type="molecule type" value="Genomic_DNA"/>
</dbReference>
<dbReference type="PANTHER" id="PTHR24299:SF59">
    <property type="entry name" value="CYTOCHROME P450 SUPERFAMILY PROTEIN"/>
    <property type="match status" value="1"/>
</dbReference>
<feature type="signal peptide" evidence="2">
    <location>
        <begin position="1"/>
        <end position="18"/>
    </location>
</feature>
<dbReference type="PRINTS" id="PR01228">
    <property type="entry name" value="EGGSHELL"/>
</dbReference>
<dbReference type="InterPro" id="IPR001128">
    <property type="entry name" value="Cyt_P450"/>
</dbReference>
<keyword evidence="4" id="KW-1185">Reference proteome</keyword>
<feature type="compositionally biased region" description="Low complexity" evidence="1">
    <location>
        <begin position="301"/>
        <end position="317"/>
    </location>
</feature>
<feature type="compositionally biased region" description="Gly residues" evidence="1">
    <location>
        <begin position="189"/>
        <end position="212"/>
    </location>
</feature>
<feature type="compositionally biased region" description="Gly residues" evidence="1">
    <location>
        <begin position="318"/>
        <end position="345"/>
    </location>
</feature>
<evidence type="ECO:0000313" key="4">
    <source>
        <dbReference type="Proteomes" id="UP000324897"/>
    </source>
</evidence>
<protein>
    <submittedName>
        <fullName evidence="3">Uncharacterized protein</fullName>
    </submittedName>
</protein>
<organism evidence="3 4">
    <name type="scientific">Eragrostis curvula</name>
    <name type="common">weeping love grass</name>
    <dbReference type="NCBI Taxonomy" id="38414"/>
    <lineage>
        <taxon>Eukaryota</taxon>
        <taxon>Viridiplantae</taxon>
        <taxon>Streptophyta</taxon>
        <taxon>Embryophyta</taxon>
        <taxon>Tracheophyta</taxon>
        <taxon>Spermatophyta</taxon>
        <taxon>Magnoliopsida</taxon>
        <taxon>Liliopsida</taxon>
        <taxon>Poales</taxon>
        <taxon>Poaceae</taxon>
        <taxon>PACMAD clade</taxon>
        <taxon>Chloridoideae</taxon>
        <taxon>Eragrostideae</taxon>
        <taxon>Eragrostidinae</taxon>
        <taxon>Eragrostis</taxon>
    </lineage>
</organism>
<name>A0A5J9V5F7_9POAL</name>
<dbReference type="PANTHER" id="PTHR24299">
    <property type="entry name" value="CYTOCHROME P450 FAMILY 1"/>
    <property type="match status" value="1"/>
</dbReference>
<dbReference type="GO" id="GO:0016705">
    <property type="term" value="F:oxidoreductase activity, acting on paired donors, with incorporation or reduction of molecular oxygen"/>
    <property type="evidence" value="ECO:0007669"/>
    <property type="project" value="InterPro"/>
</dbReference>
<feature type="region of interest" description="Disordered" evidence="1">
    <location>
        <begin position="181"/>
        <end position="232"/>
    </location>
</feature>
<dbReference type="Gramene" id="TVU31183">
    <property type="protein sequence ID" value="TVU31183"/>
    <property type="gene ID" value="EJB05_22859"/>
</dbReference>